<keyword evidence="3" id="KW-0472">Membrane</keyword>
<dbReference type="AlphaFoldDB" id="A0A8C0U7T4"/>
<dbReference type="PANTHER" id="PTHR15715:SF21">
    <property type="entry name" value="TRAF3-INTERACTING JNK-ACTIVATING MODULATOR"/>
    <property type="match status" value="1"/>
</dbReference>
<feature type="transmembrane region" description="Helical" evidence="3">
    <location>
        <begin position="591"/>
        <end position="609"/>
    </location>
</feature>
<evidence type="ECO:0000313" key="4">
    <source>
        <dbReference type="Ensembl" id="ENSCCEP00000003706.1"/>
    </source>
</evidence>
<feature type="compositionally biased region" description="Polar residues" evidence="2">
    <location>
        <begin position="102"/>
        <end position="118"/>
    </location>
</feature>
<feature type="compositionally biased region" description="Basic residues" evidence="2">
    <location>
        <begin position="1"/>
        <end position="11"/>
    </location>
</feature>
<feature type="compositionally biased region" description="Basic and acidic residues" evidence="2">
    <location>
        <begin position="17"/>
        <end position="32"/>
    </location>
</feature>
<reference evidence="4" key="2">
    <citation type="submission" date="2025-09" db="UniProtKB">
        <authorList>
            <consortium name="Ensembl"/>
        </authorList>
    </citation>
    <scope>IDENTIFICATION</scope>
</reference>
<feature type="region of interest" description="Disordered" evidence="2">
    <location>
        <begin position="1"/>
        <end position="146"/>
    </location>
</feature>
<accession>A0A8C0U7T4</accession>
<feature type="coiled-coil region" evidence="1">
    <location>
        <begin position="204"/>
        <end position="391"/>
    </location>
</feature>
<keyword evidence="1" id="KW-0175">Coiled coil</keyword>
<evidence type="ECO:0000256" key="3">
    <source>
        <dbReference type="SAM" id="Phobius"/>
    </source>
</evidence>
<keyword evidence="3" id="KW-1133">Transmembrane helix</keyword>
<dbReference type="PANTHER" id="PTHR15715">
    <property type="entry name" value="CENTROSOMAL PROTEIN OF 170 KDA"/>
    <property type="match status" value="1"/>
</dbReference>
<evidence type="ECO:0000256" key="2">
    <source>
        <dbReference type="SAM" id="MobiDB-lite"/>
    </source>
</evidence>
<protein>
    <submittedName>
        <fullName evidence="4">TRAF3 interacting protein 3</fullName>
    </submittedName>
</protein>
<sequence>MPRRARPQRRRCPGESSEERSERRQEERERLRCRNNTSTCRQLARPAPQPELSPRQREFLRRRNLVGQAQETLPGQEPQARTPPDPSSRVEPRPSIPLQGPRSCSTFPPAQSLLSLSIPQGPGDSLSTQGTQSLPKPSSGVRDSSQQTDWGIAVLNKEMVQLSNYLTEALHRELLLKQKMVILQQLLSTLLQASEKSWQGQLNEDKLRCKLRVLENQLQACSQSYSKECVKKILIEMEDQKQTYEQKAKEALQKMLEDKLQTEQQLQNSQRSLAETREDLALWKEQDATLRAELAKVTTAHTELKNSFQALQSELQRADAQSERLRRELRELRSERSELLHTASALRSDNDSRATLLQHLQDKLQKEQEQKATLEATVSHLQNLIHNQNNQQKSQEVTVQRKGQVFTTQTPPLTPAKEKQNALLEHPEEEEEGTESLKDEMKKKTSQLSAKENEVHQDTQAVEPARAPLRVKLCSRCSSPASRGVHRAEGTPCAPSPGLCSRCSELRWELEALSEEYRSCLSRLRQCREQLNRGSRAQVGAPIPTLGLAQTPSSVPCRGMNDTFAGAGMRSGIPQHTPSNTSFSWQSGPRIPLLVAVAAVAIATFLASYRL</sequence>
<dbReference type="InterPro" id="IPR051176">
    <property type="entry name" value="Cent_Immune-Sig_Mod"/>
</dbReference>
<gene>
    <name evidence="4" type="primary">TRAF3IP3</name>
</gene>
<keyword evidence="3" id="KW-0812">Transmembrane</keyword>
<feature type="region of interest" description="Disordered" evidence="2">
    <location>
        <begin position="408"/>
        <end position="441"/>
    </location>
</feature>
<dbReference type="Ensembl" id="ENSCCET00000006169.1">
    <property type="protein sequence ID" value="ENSCCEP00000003706.1"/>
    <property type="gene ID" value="ENSCCEG00000004109.1"/>
</dbReference>
<organism evidence="4 5">
    <name type="scientific">Cyanistes caeruleus</name>
    <name type="common">Eurasian blue tit</name>
    <name type="synonym">Parus caeruleus</name>
    <dbReference type="NCBI Taxonomy" id="156563"/>
    <lineage>
        <taxon>Eukaryota</taxon>
        <taxon>Metazoa</taxon>
        <taxon>Chordata</taxon>
        <taxon>Craniata</taxon>
        <taxon>Vertebrata</taxon>
        <taxon>Euteleostomi</taxon>
        <taxon>Archelosauria</taxon>
        <taxon>Archosauria</taxon>
        <taxon>Dinosauria</taxon>
        <taxon>Saurischia</taxon>
        <taxon>Theropoda</taxon>
        <taxon>Coelurosauria</taxon>
        <taxon>Aves</taxon>
        <taxon>Neognathae</taxon>
        <taxon>Neoaves</taxon>
        <taxon>Telluraves</taxon>
        <taxon>Australaves</taxon>
        <taxon>Passeriformes</taxon>
        <taxon>Paridae</taxon>
        <taxon>Cyanistes</taxon>
    </lineage>
</organism>
<dbReference type="Proteomes" id="UP000694410">
    <property type="component" value="Unplaced"/>
</dbReference>
<proteinExistence type="predicted"/>
<keyword evidence="5" id="KW-1185">Reference proteome</keyword>
<evidence type="ECO:0000256" key="1">
    <source>
        <dbReference type="SAM" id="Coils"/>
    </source>
</evidence>
<name>A0A8C0U7T4_CYACU</name>
<reference evidence="4" key="1">
    <citation type="submission" date="2025-08" db="UniProtKB">
        <authorList>
            <consortium name="Ensembl"/>
        </authorList>
    </citation>
    <scope>IDENTIFICATION</scope>
</reference>
<feature type="compositionally biased region" description="Polar residues" evidence="2">
    <location>
        <begin position="125"/>
        <end position="146"/>
    </location>
</feature>
<evidence type="ECO:0000313" key="5">
    <source>
        <dbReference type="Proteomes" id="UP000694410"/>
    </source>
</evidence>